<organism evidence="1 2">
    <name type="scientific">Bifidobacterium asteroides DSM 20089</name>
    <dbReference type="NCBI Taxonomy" id="1437594"/>
    <lineage>
        <taxon>Bacteria</taxon>
        <taxon>Bacillati</taxon>
        <taxon>Actinomycetota</taxon>
        <taxon>Actinomycetes</taxon>
        <taxon>Bifidobacteriales</taxon>
        <taxon>Bifidobacteriaceae</taxon>
        <taxon>Bifidobacterium</taxon>
    </lineage>
</organism>
<dbReference type="AlphaFoldDB" id="A0AAD0AAB1"/>
<dbReference type="Proteomes" id="UP000224056">
    <property type="component" value="Chromosome"/>
</dbReference>
<dbReference type="EMBL" id="CP017696">
    <property type="protein sequence ID" value="ATO41773.1"/>
    <property type="molecule type" value="Genomic_DNA"/>
</dbReference>
<reference evidence="1 2" key="1">
    <citation type="submission" date="2016-10" db="EMBL/GenBank/DDBJ databases">
        <title>The whole genome sequencing and assembly of B. asteroides DSM 20089 strain.</title>
        <authorList>
            <person name="Lee Y.-J."/>
            <person name="Park M.-K."/>
            <person name="Yi H."/>
            <person name="Bahn Y.-S."/>
            <person name="Kim J.F."/>
            <person name="Lee D.-W."/>
        </authorList>
    </citation>
    <scope>NUCLEOTIDE SEQUENCE [LARGE SCALE GENOMIC DNA]</scope>
    <source>
        <strain evidence="1 2">DSM 20089</strain>
    </source>
</reference>
<protein>
    <submittedName>
        <fullName evidence="1">Uncharacterized protein</fullName>
    </submittedName>
</protein>
<evidence type="ECO:0000313" key="2">
    <source>
        <dbReference type="Proteomes" id="UP000224056"/>
    </source>
</evidence>
<evidence type="ECO:0000313" key="1">
    <source>
        <dbReference type="EMBL" id="ATO41773.1"/>
    </source>
</evidence>
<accession>A0AAD0AAB1</accession>
<gene>
    <name evidence="1" type="ORF">BA20089_06280</name>
</gene>
<sequence length="61" mass="6727">MRRQLAQDPPIIPIKTILRTDTVLGILLGAINIEPFCAWTNNPPMATPMRGCRLTSLVSPI</sequence>
<name>A0AAD0AAB1_9BIFI</name>
<proteinExistence type="predicted"/>